<dbReference type="GO" id="GO:0017119">
    <property type="term" value="C:Golgi transport complex"/>
    <property type="evidence" value="ECO:0007669"/>
    <property type="project" value="InterPro"/>
</dbReference>
<keyword evidence="5" id="KW-0653">Protein transport</keyword>
<evidence type="ECO:0000256" key="1">
    <source>
        <dbReference type="ARBA" id="ARBA00004395"/>
    </source>
</evidence>
<dbReference type="GO" id="GO:0007030">
    <property type="term" value="P:Golgi organization"/>
    <property type="evidence" value="ECO:0007669"/>
    <property type="project" value="TreeGrafter"/>
</dbReference>
<evidence type="ECO:0000256" key="2">
    <source>
        <dbReference type="ARBA" id="ARBA00005831"/>
    </source>
</evidence>
<accession>A0A482WZR9</accession>
<organism evidence="9 10">
    <name type="scientific">Laodelphax striatellus</name>
    <name type="common">Small brown planthopper</name>
    <name type="synonym">Delphax striatella</name>
    <dbReference type="NCBI Taxonomy" id="195883"/>
    <lineage>
        <taxon>Eukaryota</taxon>
        <taxon>Metazoa</taxon>
        <taxon>Ecdysozoa</taxon>
        <taxon>Arthropoda</taxon>
        <taxon>Hexapoda</taxon>
        <taxon>Insecta</taxon>
        <taxon>Pterygota</taxon>
        <taxon>Neoptera</taxon>
        <taxon>Paraneoptera</taxon>
        <taxon>Hemiptera</taxon>
        <taxon>Auchenorrhyncha</taxon>
        <taxon>Fulgoroidea</taxon>
        <taxon>Delphacidae</taxon>
        <taxon>Criomorphinae</taxon>
        <taxon>Laodelphax</taxon>
    </lineage>
</organism>
<keyword evidence="6" id="KW-0333">Golgi apparatus</keyword>
<evidence type="ECO:0000313" key="10">
    <source>
        <dbReference type="Proteomes" id="UP000291343"/>
    </source>
</evidence>
<proteinExistence type="inferred from homology"/>
<dbReference type="PANTHER" id="PTHR21443:SF0">
    <property type="entry name" value="CONSERVED OLIGOMERIC GOLGI COMPLEX SUBUNIT 7"/>
    <property type="match status" value="1"/>
</dbReference>
<dbReference type="AlphaFoldDB" id="A0A482WZR9"/>
<comment type="similarity">
    <text evidence="2">Belongs to the COG7 family.</text>
</comment>
<dbReference type="GO" id="GO:0006886">
    <property type="term" value="P:intracellular protein transport"/>
    <property type="evidence" value="ECO:0007669"/>
    <property type="project" value="InterPro"/>
</dbReference>
<dbReference type="Proteomes" id="UP000291343">
    <property type="component" value="Unassembled WGS sequence"/>
</dbReference>
<dbReference type="PANTHER" id="PTHR21443">
    <property type="entry name" value="CONSERVED OLIGOMERIC GOLGI COMPLEX COMPONENT 7"/>
    <property type="match status" value="1"/>
</dbReference>
<evidence type="ECO:0000313" key="9">
    <source>
        <dbReference type="EMBL" id="RZF38842.1"/>
    </source>
</evidence>
<dbReference type="InParanoid" id="A0A482WZR9"/>
<dbReference type="Pfam" id="PF10191">
    <property type="entry name" value="COG7"/>
    <property type="match status" value="1"/>
</dbReference>
<sequence length="92" mass="10730">DISSFSDDNFEVKDWINQTFRTAEAQENKDAFVSSTVMKLQLYVQQVNSALEETSQQVLQGLPRVMRDAKMIHQEALMLREKMQSIRHEIVQ</sequence>
<feature type="non-terminal residue" evidence="9">
    <location>
        <position position="92"/>
    </location>
</feature>
<protein>
    <recommendedName>
        <fullName evidence="3">Conserved oligomeric Golgi complex subunit 7</fullName>
    </recommendedName>
    <alternativeName>
        <fullName evidence="8">Component of oligomeric Golgi complex 7</fullName>
    </alternativeName>
</protein>
<evidence type="ECO:0000256" key="8">
    <source>
        <dbReference type="ARBA" id="ARBA00031345"/>
    </source>
</evidence>
<comment type="subcellular location">
    <subcellularLocation>
        <location evidence="1">Golgi apparatus membrane</location>
        <topology evidence="1">Peripheral membrane protein</topology>
    </subcellularLocation>
</comment>
<dbReference type="GO" id="GO:0006890">
    <property type="term" value="P:retrograde vesicle-mediated transport, Golgi to endoplasmic reticulum"/>
    <property type="evidence" value="ECO:0007669"/>
    <property type="project" value="TreeGrafter"/>
</dbReference>
<dbReference type="OrthoDB" id="245173at2759"/>
<evidence type="ECO:0000256" key="4">
    <source>
        <dbReference type="ARBA" id="ARBA00022448"/>
    </source>
</evidence>
<dbReference type="SMR" id="A0A482WZR9"/>
<dbReference type="STRING" id="195883.A0A482WZR9"/>
<dbReference type="InterPro" id="IPR019335">
    <property type="entry name" value="COG7"/>
</dbReference>
<feature type="non-terminal residue" evidence="9">
    <location>
        <position position="1"/>
    </location>
</feature>
<comment type="caution">
    <text evidence="9">The sequence shown here is derived from an EMBL/GenBank/DDBJ whole genome shotgun (WGS) entry which is preliminary data.</text>
</comment>
<evidence type="ECO:0000256" key="3">
    <source>
        <dbReference type="ARBA" id="ARBA00020984"/>
    </source>
</evidence>
<dbReference type="GO" id="GO:0000139">
    <property type="term" value="C:Golgi membrane"/>
    <property type="evidence" value="ECO:0007669"/>
    <property type="project" value="UniProtKB-SubCell"/>
</dbReference>
<keyword evidence="7" id="KW-0472">Membrane</keyword>
<evidence type="ECO:0000256" key="7">
    <source>
        <dbReference type="ARBA" id="ARBA00023136"/>
    </source>
</evidence>
<name>A0A482WZR9_LAOST</name>
<evidence type="ECO:0000256" key="5">
    <source>
        <dbReference type="ARBA" id="ARBA00022927"/>
    </source>
</evidence>
<keyword evidence="4" id="KW-0813">Transport</keyword>
<keyword evidence="10" id="KW-1185">Reference proteome</keyword>
<dbReference type="EMBL" id="QKKF02021564">
    <property type="protein sequence ID" value="RZF38842.1"/>
    <property type="molecule type" value="Genomic_DNA"/>
</dbReference>
<gene>
    <name evidence="9" type="ORF">LSTR_LSTR015977</name>
</gene>
<reference evidence="9 10" key="1">
    <citation type="journal article" date="2017" name="Gigascience">
        <title>Genome sequence of the small brown planthopper, Laodelphax striatellus.</title>
        <authorList>
            <person name="Zhu J."/>
            <person name="Jiang F."/>
            <person name="Wang X."/>
            <person name="Yang P."/>
            <person name="Bao Y."/>
            <person name="Zhao W."/>
            <person name="Wang W."/>
            <person name="Lu H."/>
            <person name="Wang Q."/>
            <person name="Cui N."/>
            <person name="Li J."/>
            <person name="Chen X."/>
            <person name="Luo L."/>
            <person name="Yu J."/>
            <person name="Kang L."/>
            <person name="Cui F."/>
        </authorList>
    </citation>
    <scope>NUCLEOTIDE SEQUENCE [LARGE SCALE GENOMIC DNA]</scope>
    <source>
        <strain evidence="9">Lst14</strain>
    </source>
</reference>
<evidence type="ECO:0000256" key="6">
    <source>
        <dbReference type="ARBA" id="ARBA00023034"/>
    </source>
</evidence>